<protein>
    <recommendedName>
        <fullName evidence="4">PUM-HD domain-containing protein</fullName>
    </recommendedName>
</protein>
<gene>
    <name evidence="5" type="ORF">PCOR1329_LOCUS55288</name>
</gene>
<evidence type="ECO:0000313" key="6">
    <source>
        <dbReference type="Proteomes" id="UP001189429"/>
    </source>
</evidence>
<evidence type="ECO:0000313" key="5">
    <source>
        <dbReference type="EMBL" id="CAK0868713.1"/>
    </source>
</evidence>
<dbReference type="InterPro" id="IPR016024">
    <property type="entry name" value="ARM-type_fold"/>
</dbReference>
<name>A0ABN9V738_9DINO</name>
<evidence type="ECO:0000256" key="2">
    <source>
        <dbReference type="PROSITE-ProRule" id="PRU00317"/>
    </source>
</evidence>
<dbReference type="PANTHER" id="PTHR12537:SF12">
    <property type="entry name" value="MATERNAL PROTEIN PUMILIO"/>
    <property type="match status" value="1"/>
</dbReference>
<dbReference type="PROSITE" id="PS50302">
    <property type="entry name" value="PUM"/>
    <property type="match status" value="1"/>
</dbReference>
<sequence length="284" mass="30444">MFILLDSPHGNHVLQLAVELLPPEAVDFICSEVLDRWNPVVLARHPYGCRILERLIEHFPAHALAGAVGEILGKVESLSDDHYGNYVIQHLLEHGGQGERKRIVEAIQGNVAHFACSTFACGVLDKALTYSSWGDQVDIVRRVLEQEPLLVTLATSPHGFASTQRLFQVAAAADAALLELACQQLLAQPSLDALAACKHGQSLLREVLPEGCRGLAGGRAQPPPCTVLGPCKKCPWPRASPSPGLQSQASSLPLEPARQRCTVKKAPARPAEHPSRAGGSKVGS</sequence>
<dbReference type="Gene3D" id="1.25.10.10">
    <property type="entry name" value="Leucine-rich Repeat Variant"/>
    <property type="match status" value="1"/>
</dbReference>
<reference evidence="5" key="1">
    <citation type="submission" date="2023-10" db="EMBL/GenBank/DDBJ databases">
        <authorList>
            <person name="Chen Y."/>
            <person name="Shah S."/>
            <person name="Dougan E. K."/>
            <person name="Thang M."/>
            <person name="Chan C."/>
        </authorList>
    </citation>
    <scope>NUCLEOTIDE SEQUENCE [LARGE SCALE GENOMIC DNA]</scope>
</reference>
<dbReference type="InterPro" id="IPR011989">
    <property type="entry name" value="ARM-like"/>
</dbReference>
<evidence type="ECO:0000256" key="1">
    <source>
        <dbReference type="ARBA" id="ARBA00022737"/>
    </source>
</evidence>
<dbReference type="SMART" id="SM00025">
    <property type="entry name" value="Pumilio"/>
    <property type="match status" value="4"/>
</dbReference>
<organism evidence="5 6">
    <name type="scientific">Prorocentrum cordatum</name>
    <dbReference type="NCBI Taxonomy" id="2364126"/>
    <lineage>
        <taxon>Eukaryota</taxon>
        <taxon>Sar</taxon>
        <taxon>Alveolata</taxon>
        <taxon>Dinophyceae</taxon>
        <taxon>Prorocentrales</taxon>
        <taxon>Prorocentraceae</taxon>
        <taxon>Prorocentrum</taxon>
    </lineage>
</organism>
<accession>A0ABN9V738</accession>
<feature type="domain" description="PUM-HD" evidence="4">
    <location>
        <begin position="1"/>
        <end position="211"/>
    </location>
</feature>
<dbReference type="Pfam" id="PF00806">
    <property type="entry name" value="PUF"/>
    <property type="match status" value="3"/>
</dbReference>
<feature type="region of interest" description="Disordered" evidence="3">
    <location>
        <begin position="238"/>
        <end position="284"/>
    </location>
</feature>
<dbReference type="Proteomes" id="UP001189429">
    <property type="component" value="Unassembled WGS sequence"/>
</dbReference>
<dbReference type="PROSITE" id="PS50303">
    <property type="entry name" value="PUM_HD"/>
    <property type="match status" value="1"/>
</dbReference>
<comment type="caution">
    <text evidence="5">The sequence shown here is derived from an EMBL/GenBank/DDBJ whole genome shotgun (WGS) entry which is preliminary data.</text>
</comment>
<evidence type="ECO:0000259" key="4">
    <source>
        <dbReference type="PROSITE" id="PS50303"/>
    </source>
</evidence>
<dbReference type="SUPFAM" id="SSF48371">
    <property type="entry name" value="ARM repeat"/>
    <property type="match status" value="1"/>
</dbReference>
<evidence type="ECO:0000256" key="3">
    <source>
        <dbReference type="SAM" id="MobiDB-lite"/>
    </source>
</evidence>
<dbReference type="InterPro" id="IPR033133">
    <property type="entry name" value="PUM-HD"/>
</dbReference>
<dbReference type="EMBL" id="CAUYUJ010016774">
    <property type="protein sequence ID" value="CAK0868713.1"/>
    <property type="molecule type" value="Genomic_DNA"/>
</dbReference>
<keyword evidence="1" id="KW-0677">Repeat</keyword>
<keyword evidence="6" id="KW-1185">Reference proteome</keyword>
<feature type="repeat" description="Pumilio" evidence="2">
    <location>
        <begin position="70"/>
        <end position="105"/>
    </location>
</feature>
<dbReference type="InterPro" id="IPR001313">
    <property type="entry name" value="Pumilio_RNA-bd_rpt"/>
</dbReference>
<proteinExistence type="predicted"/>
<dbReference type="PANTHER" id="PTHR12537">
    <property type="entry name" value="RNA BINDING PROTEIN PUMILIO-RELATED"/>
    <property type="match status" value="1"/>
</dbReference>